<dbReference type="AlphaFoldDB" id="A0A100Y6M4"/>
<reference evidence="1 2" key="1">
    <citation type="submission" date="2015-11" db="EMBL/GenBank/DDBJ databases">
        <title>Genome-wide analysis reveals the secondary metabolome in Streptomyces kanasensis ZX01.</title>
        <authorList>
            <person name="Zhang G."/>
            <person name="Han L."/>
            <person name="Feng J."/>
            <person name="Zhang X."/>
        </authorList>
    </citation>
    <scope>NUCLEOTIDE SEQUENCE [LARGE SCALE GENOMIC DNA]</scope>
    <source>
        <strain evidence="1 2">ZX01</strain>
    </source>
</reference>
<dbReference type="RefSeq" id="WP_058942172.1">
    <property type="nucleotide sequence ID" value="NZ_LNSV01000024.1"/>
</dbReference>
<gene>
    <name evidence="1" type="ORF">ATE80_11935</name>
</gene>
<sequence>MPRSPSPEIAASDQRPSLTRLSGFLLRAEDVTTAWERYADEHTDLDGWPYDQDAFDRRMAARDAALWRLFAPVRDEAAHLLDTAEAIVDQLAGRSVQTRWVWQLDQLRSALERVAAAQTAFTDWQDTHPHMSDELVHRARAARNKRAWEGLNDWITHGRAVLEIHATALRAGRPGVRRPLQALTVVRSAATAQAPRR</sequence>
<keyword evidence="2" id="KW-1185">Reference proteome</keyword>
<comment type="caution">
    <text evidence="1">The sequence shown here is derived from an EMBL/GenBank/DDBJ whole genome shotgun (WGS) entry which is preliminary data.</text>
</comment>
<dbReference type="STRING" id="936756.ATE80_11935"/>
<evidence type="ECO:0000313" key="1">
    <source>
        <dbReference type="EMBL" id="KUH38582.1"/>
    </source>
</evidence>
<organism evidence="1 2">
    <name type="scientific">Streptomyces kanasensis</name>
    <dbReference type="NCBI Taxonomy" id="936756"/>
    <lineage>
        <taxon>Bacteria</taxon>
        <taxon>Bacillati</taxon>
        <taxon>Actinomycetota</taxon>
        <taxon>Actinomycetes</taxon>
        <taxon>Kitasatosporales</taxon>
        <taxon>Streptomycetaceae</taxon>
        <taxon>Streptomyces</taxon>
    </lineage>
</organism>
<proteinExistence type="predicted"/>
<dbReference type="Proteomes" id="UP000054011">
    <property type="component" value="Unassembled WGS sequence"/>
</dbReference>
<accession>A0A100Y6M4</accession>
<name>A0A100Y6M4_9ACTN</name>
<protein>
    <submittedName>
        <fullName evidence="1">Uncharacterized protein</fullName>
    </submittedName>
</protein>
<evidence type="ECO:0000313" key="2">
    <source>
        <dbReference type="Proteomes" id="UP000054011"/>
    </source>
</evidence>
<dbReference type="EMBL" id="LNSV01000024">
    <property type="protein sequence ID" value="KUH38582.1"/>
    <property type="molecule type" value="Genomic_DNA"/>
</dbReference>
<dbReference type="OrthoDB" id="4289820at2"/>